<dbReference type="InterPro" id="IPR050194">
    <property type="entry name" value="Glycosyltransferase_grp1"/>
</dbReference>
<protein>
    <recommendedName>
        <fullName evidence="3">Glycosyl transferase family 1 domain-containing protein</fullName>
    </recommendedName>
</protein>
<name>A0A1F4XFB2_9BACT</name>
<dbReference type="GO" id="GO:0016757">
    <property type="term" value="F:glycosyltransferase activity"/>
    <property type="evidence" value="ECO:0007669"/>
    <property type="project" value="TreeGrafter"/>
</dbReference>
<dbReference type="PANTHER" id="PTHR45947:SF3">
    <property type="entry name" value="SULFOQUINOVOSYL TRANSFERASE SQD2"/>
    <property type="match status" value="1"/>
</dbReference>
<gene>
    <name evidence="1" type="ORF">A2943_00150</name>
</gene>
<dbReference type="EMBL" id="MEWX01000026">
    <property type="protein sequence ID" value="OGC80274.1"/>
    <property type="molecule type" value="Genomic_DNA"/>
</dbReference>
<evidence type="ECO:0008006" key="3">
    <source>
        <dbReference type="Google" id="ProtNLM"/>
    </source>
</evidence>
<dbReference type="STRING" id="1797243.A2943_00150"/>
<accession>A0A1F4XFB2</accession>
<dbReference type="Proteomes" id="UP000176185">
    <property type="component" value="Unassembled WGS sequence"/>
</dbReference>
<dbReference type="SUPFAM" id="SSF53756">
    <property type="entry name" value="UDP-Glycosyltransferase/glycogen phosphorylase"/>
    <property type="match status" value="1"/>
</dbReference>
<dbReference type="PANTHER" id="PTHR45947">
    <property type="entry name" value="SULFOQUINOVOSYL TRANSFERASE SQD2"/>
    <property type="match status" value="1"/>
</dbReference>
<comment type="caution">
    <text evidence="1">The sequence shown here is derived from an EMBL/GenBank/DDBJ whole genome shotgun (WGS) entry which is preliminary data.</text>
</comment>
<proteinExistence type="predicted"/>
<dbReference type="Gene3D" id="3.40.50.2000">
    <property type="entry name" value="Glycogen Phosphorylase B"/>
    <property type="match status" value="2"/>
</dbReference>
<dbReference type="AlphaFoldDB" id="A0A1F4XFB2"/>
<dbReference type="Pfam" id="PF13692">
    <property type="entry name" value="Glyco_trans_1_4"/>
    <property type="match status" value="1"/>
</dbReference>
<sequence length="319" mass="36193">MRLLVCTQTVDRNDPDLGFFHRWLEEFAKHCEKVVVICLQEGEHALPKNVEVHSLGKEKGTPRLMRWIRALRYIVVLRKQHDAVFVHMSPEYVVLGGIFWRLWNKKIVLWYTHKSVTLALRIATLLAHAVATASKESFRLKSKKVTVLGHGIDTDFFTSDPNTVRGDAILSVGRLSPSKRHDLAIRAAVLADRELYIIGEGPERKILESLVQSIKPRVHFLGGLTQGQLRDEYRKASFLIHTSETGSLDKVVLEALATDVAVVTTSDVYRDYPVQIVPATPEAIAKELKVERESRDRTTIVKERHSLVRLVPKILGLYV</sequence>
<evidence type="ECO:0000313" key="2">
    <source>
        <dbReference type="Proteomes" id="UP000176185"/>
    </source>
</evidence>
<reference evidence="1 2" key="1">
    <citation type="journal article" date="2016" name="Nat. Commun.">
        <title>Thousands of microbial genomes shed light on interconnected biogeochemical processes in an aquifer system.</title>
        <authorList>
            <person name="Anantharaman K."/>
            <person name="Brown C.T."/>
            <person name="Hug L.A."/>
            <person name="Sharon I."/>
            <person name="Castelle C.J."/>
            <person name="Probst A.J."/>
            <person name="Thomas B.C."/>
            <person name="Singh A."/>
            <person name="Wilkins M.J."/>
            <person name="Karaoz U."/>
            <person name="Brodie E.L."/>
            <person name="Williams K.H."/>
            <person name="Hubbard S.S."/>
            <person name="Banfield J.F."/>
        </authorList>
    </citation>
    <scope>NUCLEOTIDE SEQUENCE [LARGE SCALE GENOMIC DNA]</scope>
</reference>
<evidence type="ECO:0000313" key="1">
    <source>
        <dbReference type="EMBL" id="OGC80274.1"/>
    </source>
</evidence>
<organism evidence="1 2">
    <name type="scientific">Candidatus Adlerbacteria bacterium RIFCSPLOWO2_01_FULL_51_16</name>
    <dbReference type="NCBI Taxonomy" id="1797243"/>
    <lineage>
        <taxon>Bacteria</taxon>
        <taxon>Candidatus Adleribacteriota</taxon>
    </lineage>
</organism>